<dbReference type="AlphaFoldDB" id="A0A1G4JUJ8"/>
<proteinExistence type="predicted"/>
<dbReference type="InterPro" id="IPR029044">
    <property type="entry name" value="Nucleotide-diphossugar_trans"/>
</dbReference>
<dbReference type="Proteomes" id="UP000189911">
    <property type="component" value="Chromosome E"/>
</dbReference>
<reference evidence="2" key="1">
    <citation type="submission" date="2016-03" db="EMBL/GenBank/DDBJ databases">
        <authorList>
            <person name="Devillers Hugo."/>
        </authorList>
    </citation>
    <scope>NUCLEOTIDE SEQUENCE [LARGE SCALE GENOMIC DNA]</scope>
</reference>
<dbReference type="InterPro" id="IPR050587">
    <property type="entry name" value="GNT1/Glycosyltrans_8"/>
</dbReference>
<protein>
    <submittedName>
        <fullName evidence="1">LANO_0E07382g1_1</fullName>
    </submittedName>
</protein>
<sequence>MLFFSKRKLRVLVLVLGIAFLIAATTRAVIQFQLGEEVNHYNTYFSTHKDSLHDIYDPLNIKQIPYETINVLYENRVMEEGQRQKSIDWSKFAYVSYATEPEYLCNTVILFEKLKQFGTKAKLVVLVSKDLLDSENSDQIVCERLLERIREVDSEQVVIKLVDEIAKPKDSTPWNKSFTKLLVFNQTEYERIIYLDSDAALFDSMDELFFLPSYVNFAAPLTYWFISESDLQASYKERRSDNKTPVKLESVIKTLNTRAKKGQPIYNHLPSLPSSLVFRSGKIAKEITESNSLLANLFKLRRGTTSSRVKFASDIMVIKPNSLTFQKIAQLLIPNSWGQKEQYDMDLINDGLYNLKEIINSQFLLFRKLRSAFVPEVMVLPFGKYGLLTGSVRERFHHELMANDILGYKKSQDATGPSLDSLVANCKYIHYSDWPINKPWLYSSFDELKCKPKDKNEELDVEMCKTWNSILQGFWDSKHMCQA</sequence>
<evidence type="ECO:0000313" key="1">
    <source>
        <dbReference type="EMBL" id="SCU94617.1"/>
    </source>
</evidence>
<accession>A0A1G4JUJ8</accession>
<dbReference type="SUPFAM" id="SSF53448">
    <property type="entry name" value="Nucleotide-diphospho-sugar transferases"/>
    <property type="match status" value="1"/>
</dbReference>
<gene>
    <name evidence="1" type="ORF">LANO_0E07382G</name>
</gene>
<dbReference type="OrthoDB" id="2014201at2759"/>
<keyword evidence="2" id="KW-1185">Reference proteome</keyword>
<evidence type="ECO:0000313" key="2">
    <source>
        <dbReference type="Proteomes" id="UP000189911"/>
    </source>
</evidence>
<dbReference type="Gene3D" id="3.90.550.10">
    <property type="entry name" value="Spore Coat Polysaccharide Biosynthesis Protein SpsA, Chain A"/>
    <property type="match status" value="1"/>
</dbReference>
<dbReference type="PANTHER" id="PTHR11183">
    <property type="entry name" value="GLYCOGENIN SUBFAMILY MEMBER"/>
    <property type="match status" value="1"/>
</dbReference>
<name>A0A1G4JUJ8_9SACH</name>
<organism evidence="1 2">
    <name type="scientific">Lachancea nothofagi CBS 11611</name>
    <dbReference type="NCBI Taxonomy" id="1266666"/>
    <lineage>
        <taxon>Eukaryota</taxon>
        <taxon>Fungi</taxon>
        <taxon>Dikarya</taxon>
        <taxon>Ascomycota</taxon>
        <taxon>Saccharomycotina</taxon>
        <taxon>Saccharomycetes</taxon>
        <taxon>Saccharomycetales</taxon>
        <taxon>Saccharomycetaceae</taxon>
        <taxon>Lachancea</taxon>
    </lineage>
</organism>
<dbReference type="EMBL" id="LT598451">
    <property type="protein sequence ID" value="SCU94617.1"/>
    <property type="molecule type" value="Genomic_DNA"/>
</dbReference>